<protein>
    <submittedName>
        <fullName evidence="2">Uncharacterized protein</fullName>
    </submittedName>
</protein>
<dbReference type="AlphaFoldDB" id="A0A9P3GQG8"/>
<dbReference type="Proteomes" id="UP000703269">
    <property type="component" value="Unassembled WGS sequence"/>
</dbReference>
<sequence length="125" mass="13737">MFPGGIVASPARRRRSSASMGSAARSRNARGTPRWRTASRASNQLRGYQTPNKLRLSVPSTGVPDSRQQISRSNHASVGGSSASHYNDRSPTQPRYRNPSYRERYPTGSSTSSTVRIHLLARVQP</sequence>
<name>A0A9P3GQG8_9APHY</name>
<reference evidence="2 3" key="1">
    <citation type="submission" date="2021-08" db="EMBL/GenBank/DDBJ databases">
        <title>Draft Genome Sequence of Phanerochaete sordida strain YK-624.</title>
        <authorList>
            <person name="Mori T."/>
            <person name="Dohra H."/>
            <person name="Suzuki T."/>
            <person name="Kawagishi H."/>
            <person name="Hirai H."/>
        </authorList>
    </citation>
    <scope>NUCLEOTIDE SEQUENCE [LARGE SCALE GENOMIC DNA]</scope>
    <source>
        <strain evidence="2 3">YK-624</strain>
    </source>
</reference>
<evidence type="ECO:0000256" key="1">
    <source>
        <dbReference type="SAM" id="MobiDB-lite"/>
    </source>
</evidence>
<accession>A0A9P3GQG8</accession>
<feature type="region of interest" description="Disordered" evidence="1">
    <location>
        <begin position="1"/>
        <end position="125"/>
    </location>
</feature>
<comment type="caution">
    <text evidence="2">The sequence shown here is derived from an EMBL/GenBank/DDBJ whole genome shotgun (WGS) entry which is preliminary data.</text>
</comment>
<gene>
    <name evidence="2" type="ORF">PsYK624_154670</name>
</gene>
<keyword evidence="3" id="KW-1185">Reference proteome</keyword>
<evidence type="ECO:0000313" key="3">
    <source>
        <dbReference type="Proteomes" id="UP000703269"/>
    </source>
</evidence>
<evidence type="ECO:0000313" key="2">
    <source>
        <dbReference type="EMBL" id="GJE99218.1"/>
    </source>
</evidence>
<feature type="compositionally biased region" description="Polar residues" evidence="1">
    <location>
        <begin position="39"/>
        <end position="52"/>
    </location>
</feature>
<proteinExistence type="predicted"/>
<feature type="compositionally biased region" description="Polar residues" evidence="1">
    <location>
        <begin position="66"/>
        <end position="95"/>
    </location>
</feature>
<organism evidence="2 3">
    <name type="scientific">Phanerochaete sordida</name>
    <dbReference type="NCBI Taxonomy" id="48140"/>
    <lineage>
        <taxon>Eukaryota</taxon>
        <taxon>Fungi</taxon>
        <taxon>Dikarya</taxon>
        <taxon>Basidiomycota</taxon>
        <taxon>Agaricomycotina</taxon>
        <taxon>Agaricomycetes</taxon>
        <taxon>Polyporales</taxon>
        <taxon>Phanerochaetaceae</taxon>
        <taxon>Phanerochaete</taxon>
    </lineage>
</organism>
<feature type="compositionally biased region" description="Low complexity" evidence="1">
    <location>
        <begin position="17"/>
        <end position="30"/>
    </location>
</feature>
<dbReference type="EMBL" id="BPQB01000104">
    <property type="protein sequence ID" value="GJE99218.1"/>
    <property type="molecule type" value="Genomic_DNA"/>
</dbReference>